<reference evidence="8" key="2">
    <citation type="submission" date="2014-06" db="EMBL/GenBank/DDBJ databases">
        <authorList>
            <person name="Aslett M."/>
        </authorList>
    </citation>
    <scope>NUCLEOTIDE SEQUENCE</scope>
</reference>
<comment type="subcellular location">
    <subcellularLocation>
        <location evidence="1">Nucleus</location>
    </subcellularLocation>
</comment>
<dbReference type="PANTHER" id="PTHR11089:SF30">
    <property type="entry name" value="GUANINE NUCLEOTIDE-BINDING PROTEIN-LIKE 3 HOMOLOG"/>
    <property type="match status" value="1"/>
</dbReference>
<sequence length="520" mass="58274">MTTLLFRLFSFFELRRLKQKHTRSTCASTCIVMVKSCRKVKSKRITCHKRYKILKKVREHHRKVRKERKKNPKLFKRKDPGIPNSLPFKEQILEHIKETKKLESERRLALLQHAKKLESSTEKPKKKVVNVSFSKQFAHVINKADVVIEVLDARDPLGTRSIDAENEVLAAGKKLVLLLNKIDLVPRGVVQQWLNYFRKWYTIMPFKSNTQEKSNRLGNIKGKIPRNTNPTVKSGLGVDGLMVLLGNICRHNGGNLTVGLVGLPNTGKSAVINTLVCRKVAHSSCVPGLTKQCQLYKIDNKINLIDSPGIVLSKREDPCELVLRNCKKPESVEAPETAVSAILAWCPKRQIMVHYSIGEYDSTTDFLCKLAHRLGRLRKGGVPDIKGSARALLSDWITGKLAHHTLPPESAAPIAEPSKPAIIAIDETDFPLQEFDDNVLKRLPKANAYNDFCPVAVVSPSTPFRVDFGGSWRDTEDILISKGYEANTDAGDDDADDNEYASADEGVDLTEKGNEVMDAE</sequence>
<dbReference type="InterPro" id="IPR006073">
    <property type="entry name" value="GTP-bd"/>
</dbReference>
<organism evidence="8">
    <name type="scientific">Echinococcus granulosus</name>
    <name type="common">Hydatid tapeworm</name>
    <dbReference type="NCBI Taxonomy" id="6210"/>
    <lineage>
        <taxon>Eukaryota</taxon>
        <taxon>Metazoa</taxon>
        <taxon>Spiralia</taxon>
        <taxon>Lophotrochozoa</taxon>
        <taxon>Platyhelminthes</taxon>
        <taxon>Cestoda</taxon>
        <taxon>Eucestoda</taxon>
        <taxon>Cyclophyllidea</taxon>
        <taxon>Taeniidae</taxon>
        <taxon>Echinococcus</taxon>
        <taxon>Echinococcus granulosus group</taxon>
    </lineage>
</organism>
<dbReference type="GO" id="GO:0005730">
    <property type="term" value="C:nucleolus"/>
    <property type="evidence" value="ECO:0007669"/>
    <property type="project" value="UniProtKB-ARBA"/>
</dbReference>
<dbReference type="SUPFAM" id="SSF52540">
    <property type="entry name" value="P-loop containing nucleoside triphosphate hydrolases"/>
    <property type="match status" value="2"/>
</dbReference>
<dbReference type="InterPro" id="IPR023179">
    <property type="entry name" value="GTP-bd_ortho_bundle_sf"/>
</dbReference>
<dbReference type="Gene3D" id="3.40.50.300">
    <property type="entry name" value="P-loop containing nucleotide triphosphate hydrolases"/>
    <property type="match status" value="1"/>
</dbReference>
<feature type="compositionally biased region" description="Acidic residues" evidence="6">
    <location>
        <begin position="490"/>
        <end position="499"/>
    </location>
</feature>
<evidence type="ECO:0000313" key="9">
    <source>
        <dbReference type="Proteomes" id="UP000492820"/>
    </source>
</evidence>
<dbReference type="GO" id="GO:0005525">
    <property type="term" value="F:GTP binding"/>
    <property type="evidence" value="ECO:0007669"/>
    <property type="project" value="UniProtKB-KW"/>
</dbReference>
<accession>A0A068X125</accession>
<dbReference type="EMBL" id="LK028592">
    <property type="protein sequence ID" value="CDS23625.1"/>
    <property type="molecule type" value="Genomic_DNA"/>
</dbReference>
<keyword evidence="2" id="KW-0547">Nucleotide-binding</keyword>
<gene>
    <name evidence="8" type="ORF">EgrG_000576400</name>
</gene>
<proteinExistence type="predicted"/>
<reference evidence="10" key="3">
    <citation type="submission" date="2020-10" db="UniProtKB">
        <authorList>
            <consortium name="WormBaseParasite"/>
        </authorList>
    </citation>
    <scope>IDENTIFICATION</scope>
</reference>
<dbReference type="Pfam" id="PF01926">
    <property type="entry name" value="MMR_HSR1"/>
    <property type="match status" value="1"/>
</dbReference>
<reference evidence="8 9" key="1">
    <citation type="journal article" date="2013" name="Nature">
        <title>The genomes of four tapeworm species reveal adaptations to parasitism.</title>
        <authorList>
            <person name="Tsai I.J."/>
            <person name="Zarowiecki M."/>
            <person name="Holroyd N."/>
            <person name="Garciarrubio A."/>
            <person name="Sanchez-Flores A."/>
            <person name="Brooks K.L."/>
            <person name="Tracey A."/>
            <person name="Bobes R.J."/>
            <person name="Fragoso G."/>
            <person name="Sciutto E."/>
            <person name="Aslett M."/>
            <person name="Beasley H."/>
            <person name="Bennett H.M."/>
            <person name="Cai J."/>
            <person name="Camicia F."/>
            <person name="Clark R."/>
            <person name="Cucher M."/>
            <person name="De Silva N."/>
            <person name="Day T.A."/>
            <person name="Deplazes P."/>
            <person name="Estrada K."/>
            <person name="Fernandez C."/>
            <person name="Holland P.W."/>
            <person name="Hou J."/>
            <person name="Hu S."/>
            <person name="Huckvale T."/>
            <person name="Hung S.S."/>
            <person name="Kamenetzky L."/>
            <person name="Keane J.A."/>
            <person name="Kiss F."/>
            <person name="Koziol U."/>
            <person name="Lambert O."/>
            <person name="Liu K."/>
            <person name="Luo X."/>
            <person name="Luo Y."/>
            <person name="Macchiaroli N."/>
            <person name="Nichol S."/>
            <person name="Paps J."/>
            <person name="Parkinson J."/>
            <person name="Pouchkina-Stantcheva N."/>
            <person name="Riddiford N."/>
            <person name="Rosenzvit M."/>
            <person name="Salinas G."/>
            <person name="Wasmuth J.D."/>
            <person name="Zamanian M."/>
            <person name="Zheng Y."/>
            <person name="Cai X."/>
            <person name="Soberon X."/>
            <person name="Olson P.D."/>
            <person name="Laclette J.P."/>
            <person name="Brehm K."/>
            <person name="Berriman M."/>
            <person name="Garciarrubio A."/>
            <person name="Bobes R.J."/>
            <person name="Fragoso G."/>
            <person name="Sanchez-Flores A."/>
            <person name="Estrada K."/>
            <person name="Cevallos M.A."/>
            <person name="Morett E."/>
            <person name="Gonzalez V."/>
            <person name="Portillo T."/>
            <person name="Ochoa-Leyva A."/>
            <person name="Jose M.V."/>
            <person name="Sciutto E."/>
            <person name="Landa A."/>
            <person name="Jimenez L."/>
            <person name="Valdes V."/>
            <person name="Carrero J.C."/>
            <person name="Larralde C."/>
            <person name="Morales-Montor J."/>
            <person name="Limon-Lason J."/>
            <person name="Soberon X."/>
            <person name="Laclette J.P."/>
        </authorList>
    </citation>
    <scope>NUCLEOTIDE SEQUENCE [LARGE SCALE GENOMIC DNA]</scope>
</reference>
<dbReference type="WBParaSite" id="EgrG_000576400">
    <property type="protein sequence ID" value="EgrG_000576400"/>
    <property type="gene ID" value="EgrG_000576400"/>
</dbReference>
<protein>
    <submittedName>
        <fullName evidence="8 10">GTP binding domain protein</fullName>
    </submittedName>
</protein>
<evidence type="ECO:0000256" key="4">
    <source>
        <dbReference type="ARBA" id="ARBA00023134"/>
    </source>
</evidence>
<keyword evidence="3" id="KW-0175">Coiled coil</keyword>
<feature type="compositionally biased region" description="Basic and acidic residues" evidence="6">
    <location>
        <begin position="509"/>
        <end position="520"/>
    </location>
</feature>
<feature type="domain" description="CP-type G" evidence="7">
    <location>
        <begin position="134"/>
        <end position="313"/>
    </location>
</feature>
<dbReference type="FunFam" id="1.10.1580.10:FF:000002">
    <property type="entry name" value="Guanine nucleotide-binding protein-like 3 (nucleolar)-like"/>
    <property type="match status" value="1"/>
</dbReference>
<evidence type="ECO:0000256" key="5">
    <source>
        <dbReference type="ARBA" id="ARBA00023242"/>
    </source>
</evidence>
<evidence type="ECO:0000259" key="7">
    <source>
        <dbReference type="PROSITE" id="PS51721"/>
    </source>
</evidence>
<evidence type="ECO:0000256" key="2">
    <source>
        <dbReference type="ARBA" id="ARBA00022741"/>
    </source>
</evidence>
<dbReference type="PANTHER" id="PTHR11089">
    <property type="entry name" value="GTP-BINDING PROTEIN-RELATED"/>
    <property type="match status" value="1"/>
</dbReference>
<dbReference type="InterPro" id="IPR050755">
    <property type="entry name" value="TRAFAC_YlqF/YawG_RiboMat"/>
</dbReference>
<evidence type="ECO:0000313" key="10">
    <source>
        <dbReference type="WBParaSite" id="EgrG_000576400"/>
    </source>
</evidence>
<keyword evidence="5" id="KW-0539">Nucleus</keyword>
<dbReference type="InterPro" id="IPR014813">
    <property type="entry name" value="Gnl3_N_dom"/>
</dbReference>
<dbReference type="InterPro" id="IPR027417">
    <property type="entry name" value="P-loop_NTPase"/>
</dbReference>
<dbReference type="AlphaFoldDB" id="A0A068X125"/>
<evidence type="ECO:0000256" key="3">
    <source>
        <dbReference type="ARBA" id="ARBA00023054"/>
    </source>
</evidence>
<dbReference type="Gene3D" id="1.10.1580.10">
    <property type="match status" value="1"/>
</dbReference>
<dbReference type="Proteomes" id="UP000492820">
    <property type="component" value="Unassembled WGS sequence"/>
</dbReference>
<name>A0A068X125_ECHGR</name>
<dbReference type="PROSITE" id="PS51721">
    <property type="entry name" value="G_CP"/>
    <property type="match status" value="1"/>
</dbReference>
<keyword evidence="4" id="KW-0342">GTP-binding</keyword>
<evidence type="ECO:0000313" key="8">
    <source>
        <dbReference type="EMBL" id="CDS23625.1"/>
    </source>
</evidence>
<feature type="region of interest" description="Disordered" evidence="6">
    <location>
        <begin position="483"/>
        <end position="520"/>
    </location>
</feature>
<evidence type="ECO:0000256" key="6">
    <source>
        <dbReference type="SAM" id="MobiDB-lite"/>
    </source>
</evidence>
<dbReference type="InterPro" id="IPR030378">
    <property type="entry name" value="G_CP_dom"/>
</dbReference>
<evidence type="ECO:0000256" key="1">
    <source>
        <dbReference type="ARBA" id="ARBA00004123"/>
    </source>
</evidence>
<dbReference type="OrthoDB" id="444945at2759"/>
<dbReference type="PRINTS" id="PR00326">
    <property type="entry name" value="GTP1OBG"/>
</dbReference>
<dbReference type="Pfam" id="PF08701">
    <property type="entry name" value="GN3L_Grn1"/>
    <property type="match status" value="1"/>
</dbReference>